<keyword evidence="2" id="KW-1185">Reference proteome</keyword>
<dbReference type="STRING" id="1334022.SAMN04487907_1172"/>
<name>A0A1I1N802_9FLAO</name>
<gene>
    <name evidence="1" type="ORF">SAMN04487907_1172</name>
</gene>
<dbReference type="OrthoDB" id="1432554at2"/>
<dbReference type="Proteomes" id="UP000199438">
    <property type="component" value="Unassembled WGS sequence"/>
</dbReference>
<organism evidence="1 2">
    <name type="scientific">Zunongwangia mangrovi</name>
    <dbReference type="NCBI Taxonomy" id="1334022"/>
    <lineage>
        <taxon>Bacteria</taxon>
        <taxon>Pseudomonadati</taxon>
        <taxon>Bacteroidota</taxon>
        <taxon>Flavobacteriia</taxon>
        <taxon>Flavobacteriales</taxon>
        <taxon>Flavobacteriaceae</taxon>
        <taxon>Zunongwangia</taxon>
    </lineage>
</organism>
<sequence length="191" mass="21959">MEIIVLPKDMSEELANDYLKNIENKNWDYIQAELKLIDPDYRIKEINIGTGADWIAILAIINALTNVFLVGDKVDKGIEGWLRIAKRIKSIFHNSDTVFMDMDSAKVYGINHIAEKTDIKSIKIEHQTSIELGNLSGMLPDRKETDFIAKPWSVYFLTYIINDNQRILLSIRSDGQIKEILNNEINPYSPF</sequence>
<evidence type="ECO:0000313" key="1">
    <source>
        <dbReference type="EMBL" id="SFC93575.1"/>
    </source>
</evidence>
<dbReference type="EMBL" id="FOKV01000017">
    <property type="protein sequence ID" value="SFC93575.1"/>
    <property type="molecule type" value="Genomic_DNA"/>
</dbReference>
<accession>A0A1I1N802</accession>
<reference evidence="2" key="1">
    <citation type="submission" date="2016-10" db="EMBL/GenBank/DDBJ databases">
        <authorList>
            <person name="Varghese N."/>
            <person name="Submissions S."/>
        </authorList>
    </citation>
    <scope>NUCLEOTIDE SEQUENCE [LARGE SCALE GENOMIC DNA]</scope>
    <source>
        <strain evidence="2">DSM 24499</strain>
    </source>
</reference>
<proteinExistence type="predicted"/>
<evidence type="ECO:0000313" key="2">
    <source>
        <dbReference type="Proteomes" id="UP000199438"/>
    </source>
</evidence>
<dbReference type="RefSeq" id="WP_092545111.1">
    <property type="nucleotide sequence ID" value="NZ_FOKV01000017.1"/>
</dbReference>
<dbReference type="AlphaFoldDB" id="A0A1I1N802"/>
<protein>
    <submittedName>
        <fullName evidence="1">Uncharacterized protein</fullName>
    </submittedName>
</protein>